<dbReference type="GO" id="GO:0016787">
    <property type="term" value="F:hydrolase activity"/>
    <property type="evidence" value="ECO:0007669"/>
    <property type="project" value="UniProtKB-KW"/>
</dbReference>
<feature type="chain" id="PRO_5038485501" evidence="2">
    <location>
        <begin position="26"/>
        <end position="327"/>
    </location>
</feature>
<proteinExistence type="predicted"/>
<dbReference type="InterPro" id="IPR050300">
    <property type="entry name" value="GDXG_lipolytic_enzyme"/>
</dbReference>
<name>A0A1H1AWJ2_9ACTN</name>
<dbReference type="STRING" id="35622.SAMN04489764_0685"/>
<dbReference type="SUPFAM" id="SSF53474">
    <property type="entry name" value="alpha/beta-Hydrolases"/>
    <property type="match status" value="1"/>
</dbReference>
<evidence type="ECO:0000259" key="3">
    <source>
        <dbReference type="Pfam" id="PF20434"/>
    </source>
</evidence>
<organism evidence="4 5">
    <name type="scientific">Thermostaphylospora chromogena</name>
    <dbReference type="NCBI Taxonomy" id="35622"/>
    <lineage>
        <taxon>Bacteria</taxon>
        <taxon>Bacillati</taxon>
        <taxon>Actinomycetota</taxon>
        <taxon>Actinomycetes</taxon>
        <taxon>Streptosporangiales</taxon>
        <taxon>Thermomonosporaceae</taxon>
        <taxon>Thermostaphylospora</taxon>
    </lineage>
</organism>
<evidence type="ECO:0000256" key="2">
    <source>
        <dbReference type="SAM" id="SignalP"/>
    </source>
</evidence>
<dbReference type="Proteomes" id="UP000217103">
    <property type="component" value="Unassembled WGS sequence"/>
</dbReference>
<keyword evidence="1" id="KW-0378">Hydrolase</keyword>
<evidence type="ECO:0000256" key="1">
    <source>
        <dbReference type="ARBA" id="ARBA00022801"/>
    </source>
</evidence>
<dbReference type="Gene3D" id="3.40.50.1820">
    <property type="entry name" value="alpha/beta hydrolase"/>
    <property type="match status" value="1"/>
</dbReference>
<feature type="signal peptide" evidence="2">
    <location>
        <begin position="1"/>
        <end position="25"/>
    </location>
</feature>
<accession>A0A1H1AWJ2</accession>
<dbReference type="InterPro" id="IPR029058">
    <property type="entry name" value="AB_hydrolase_fold"/>
</dbReference>
<dbReference type="AlphaFoldDB" id="A0A1H1AWJ2"/>
<sequence>MEPVRKMVVVSALALAAAVAPPVTAEAATAPAVISPAATVGDPAPIPSLNAPPGENGELIQTFVETVKYGKHRRQKMDVWWQESTQRRPGVFIIHGGWWSQGDKTGIEGIAHEYATLGYAVFNINYRLSGDAAWPAQRIDALSAIAAARRNAARWSFDPDNYVVIGFSAGGHIATAVGTYKNGRPGLKGVVGMSPVISPLTAYDDGKNSPNPRKRRLRKAAITLAGGCKPKGGCARVWASMEVPWHASRGDAPMLTFHSEDEFVPPSHSELLQEQLRRVGVEMTVRTVPGNAHSTGLYRIPEVAESVQRWIAEKLGQASSTSSTALL</sequence>
<gene>
    <name evidence="4" type="ORF">SAMN04489764_0685</name>
</gene>
<dbReference type="InterPro" id="IPR049492">
    <property type="entry name" value="BD-FAE-like_dom"/>
</dbReference>
<feature type="domain" description="BD-FAE-like" evidence="3">
    <location>
        <begin position="78"/>
        <end position="276"/>
    </location>
</feature>
<protein>
    <submittedName>
        <fullName evidence="4">Acetyl esterase/lipase</fullName>
    </submittedName>
</protein>
<dbReference type="Pfam" id="PF20434">
    <property type="entry name" value="BD-FAE"/>
    <property type="match status" value="1"/>
</dbReference>
<dbReference type="EMBL" id="FNKK01000002">
    <property type="protein sequence ID" value="SDQ44022.1"/>
    <property type="molecule type" value="Genomic_DNA"/>
</dbReference>
<evidence type="ECO:0000313" key="4">
    <source>
        <dbReference type="EMBL" id="SDQ44022.1"/>
    </source>
</evidence>
<keyword evidence="2" id="KW-0732">Signal</keyword>
<dbReference type="PANTHER" id="PTHR48081">
    <property type="entry name" value="AB HYDROLASE SUPERFAMILY PROTEIN C4A8.06C"/>
    <property type="match status" value="1"/>
</dbReference>
<keyword evidence="5" id="KW-1185">Reference proteome</keyword>
<reference evidence="4 5" key="1">
    <citation type="submission" date="2016-10" db="EMBL/GenBank/DDBJ databases">
        <authorList>
            <person name="de Groot N.N."/>
        </authorList>
    </citation>
    <scope>NUCLEOTIDE SEQUENCE [LARGE SCALE GENOMIC DNA]</scope>
    <source>
        <strain evidence="4 5">DSM 43794</strain>
    </source>
</reference>
<evidence type="ECO:0000313" key="5">
    <source>
        <dbReference type="Proteomes" id="UP000217103"/>
    </source>
</evidence>